<dbReference type="GO" id="GO:0005886">
    <property type="term" value="C:plasma membrane"/>
    <property type="evidence" value="ECO:0007669"/>
    <property type="project" value="TreeGrafter"/>
</dbReference>
<dbReference type="Pfam" id="PF00005">
    <property type="entry name" value="ABC_tran"/>
    <property type="match status" value="1"/>
</dbReference>
<dbReference type="InterPro" id="IPR017911">
    <property type="entry name" value="MacB-like_ATP-bd"/>
</dbReference>
<dbReference type="SMART" id="SM00382">
    <property type="entry name" value="AAA"/>
    <property type="match status" value="1"/>
</dbReference>
<sequence length="225" mass="25075">MSVIELEDVVKRYQNGAETIEALKGVDFGAKRGEMVTVIGPSGSGKSTMLNLIGLLDTPTEGIVRLDDREVTDFSEDELTEERRTGIGFVFQDFHLLPMLTATENVELPSMWDTSVDRHERANELLRRVGLDDRVNHTPDQLSGGQKQRVAIARSLINEPDILLADEPTGNLDQDTGETILEELTRLKEQENVAIVAVTHDEQMLDYTDSTVRLVDGVIQEVTRT</sequence>
<dbReference type="CDD" id="cd03255">
    <property type="entry name" value="ABC_MJ0796_LolCDE_FtsE"/>
    <property type="match status" value="1"/>
</dbReference>
<dbReference type="PROSITE" id="PS50893">
    <property type="entry name" value="ABC_TRANSPORTER_2"/>
    <property type="match status" value="1"/>
</dbReference>
<evidence type="ECO:0000313" key="5">
    <source>
        <dbReference type="EMBL" id="QLH81233.1"/>
    </source>
</evidence>
<evidence type="ECO:0000256" key="3">
    <source>
        <dbReference type="ARBA" id="ARBA00022840"/>
    </source>
</evidence>
<dbReference type="PANTHER" id="PTHR24220:SF86">
    <property type="entry name" value="ABC TRANSPORTER ABCH.1"/>
    <property type="match status" value="1"/>
</dbReference>
<dbReference type="PROSITE" id="PS00211">
    <property type="entry name" value="ABC_TRANSPORTER_1"/>
    <property type="match status" value="1"/>
</dbReference>
<evidence type="ECO:0000259" key="4">
    <source>
        <dbReference type="PROSITE" id="PS50893"/>
    </source>
</evidence>
<dbReference type="InterPro" id="IPR017871">
    <property type="entry name" value="ABC_transporter-like_CS"/>
</dbReference>
<dbReference type="PANTHER" id="PTHR24220">
    <property type="entry name" value="IMPORT ATP-BINDING PROTEIN"/>
    <property type="match status" value="1"/>
</dbReference>
<dbReference type="FunFam" id="3.40.50.300:FF:000032">
    <property type="entry name" value="Export ABC transporter ATP-binding protein"/>
    <property type="match status" value="1"/>
</dbReference>
<dbReference type="EMBL" id="CP058909">
    <property type="protein sequence ID" value="QLH81233.1"/>
    <property type="molecule type" value="Genomic_DNA"/>
</dbReference>
<dbReference type="GO" id="GO:0016887">
    <property type="term" value="F:ATP hydrolysis activity"/>
    <property type="evidence" value="ECO:0007669"/>
    <property type="project" value="InterPro"/>
</dbReference>
<dbReference type="InterPro" id="IPR015854">
    <property type="entry name" value="ABC_transpr_LolD-like"/>
</dbReference>
<gene>
    <name evidence="5" type="ORF">HZS54_06065</name>
</gene>
<dbReference type="KEGG" id="hpel:HZS54_06065"/>
<protein>
    <submittedName>
        <fullName evidence="5">ABC transporter ATP-binding protein</fullName>
    </submittedName>
</protein>
<dbReference type="InterPro" id="IPR003593">
    <property type="entry name" value="AAA+_ATPase"/>
</dbReference>
<keyword evidence="6" id="KW-1185">Reference proteome</keyword>
<organism evidence="5 6">
    <name type="scientific">Halosimplex pelagicum</name>
    <dbReference type="NCBI Taxonomy" id="869886"/>
    <lineage>
        <taxon>Archaea</taxon>
        <taxon>Methanobacteriati</taxon>
        <taxon>Methanobacteriota</taxon>
        <taxon>Stenosarchaea group</taxon>
        <taxon>Halobacteria</taxon>
        <taxon>Halobacteriales</taxon>
        <taxon>Haloarculaceae</taxon>
        <taxon>Halosimplex</taxon>
    </lineage>
</organism>
<dbReference type="Proteomes" id="UP000509346">
    <property type="component" value="Chromosome"/>
</dbReference>
<dbReference type="GO" id="GO:0022857">
    <property type="term" value="F:transmembrane transporter activity"/>
    <property type="evidence" value="ECO:0007669"/>
    <property type="project" value="TreeGrafter"/>
</dbReference>
<evidence type="ECO:0000256" key="2">
    <source>
        <dbReference type="ARBA" id="ARBA00022741"/>
    </source>
</evidence>
<accession>A0A7D5TAA2</accession>
<dbReference type="Gene3D" id="3.40.50.300">
    <property type="entry name" value="P-loop containing nucleotide triphosphate hydrolases"/>
    <property type="match status" value="1"/>
</dbReference>
<dbReference type="AlphaFoldDB" id="A0A7D5TAA2"/>
<dbReference type="GO" id="GO:0005524">
    <property type="term" value="F:ATP binding"/>
    <property type="evidence" value="ECO:0007669"/>
    <property type="project" value="UniProtKB-KW"/>
</dbReference>
<name>A0A7D5TAA2_9EURY</name>
<dbReference type="SUPFAM" id="SSF52540">
    <property type="entry name" value="P-loop containing nucleoside triphosphate hydrolases"/>
    <property type="match status" value="1"/>
</dbReference>
<proteinExistence type="predicted"/>
<dbReference type="RefSeq" id="WP_179921041.1">
    <property type="nucleotide sequence ID" value="NZ_CP058909.1"/>
</dbReference>
<dbReference type="OrthoDB" id="302885at2157"/>
<keyword evidence="1" id="KW-0813">Transport</keyword>
<dbReference type="GO" id="GO:0098796">
    <property type="term" value="C:membrane protein complex"/>
    <property type="evidence" value="ECO:0007669"/>
    <property type="project" value="UniProtKB-ARBA"/>
</dbReference>
<dbReference type="GeneID" id="56082136"/>
<feature type="domain" description="ABC transporter" evidence="4">
    <location>
        <begin position="4"/>
        <end position="225"/>
    </location>
</feature>
<keyword evidence="3 5" id="KW-0067">ATP-binding</keyword>
<dbReference type="InterPro" id="IPR003439">
    <property type="entry name" value="ABC_transporter-like_ATP-bd"/>
</dbReference>
<evidence type="ECO:0000313" key="6">
    <source>
        <dbReference type="Proteomes" id="UP000509346"/>
    </source>
</evidence>
<dbReference type="InterPro" id="IPR027417">
    <property type="entry name" value="P-loop_NTPase"/>
</dbReference>
<reference evidence="5 6" key="1">
    <citation type="submission" date="2020-07" db="EMBL/GenBank/DDBJ databases">
        <title>Halosimplex litoreum sp. nov. and Halosimplex rubrum sp. nov., isolated from different salt environments.</title>
        <authorList>
            <person name="Cui H."/>
        </authorList>
    </citation>
    <scope>NUCLEOTIDE SEQUENCE [LARGE SCALE GENOMIC DNA]</scope>
    <source>
        <strain evidence="5 6">R2</strain>
    </source>
</reference>
<keyword evidence="2" id="KW-0547">Nucleotide-binding</keyword>
<evidence type="ECO:0000256" key="1">
    <source>
        <dbReference type="ARBA" id="ARBA00022448"/>
    </source>
</evidence>